<gene>
    <name evidence="3" type="ORF">FHR37_004270</name>
</gene>
<evidence type="ECO:0000256" key="2">
    <source>
        <dbReference type="ARBA" id="ARBA00022990"/>
    </source>
</evidence>
<protein>
    <recommendedName>
        <fullName evidence="5">SIR2-like domain-containing protein</fullName>
    </recommendedName>
</protein>
<dbReference type="InterPro" id="IPR038916">
    <property type="entry name" value="FAM118"/>
</dbReference>
<keyword evidence="2" id="KW-0007">Acetylation</keyword>
<comment type="caution">
    <text evidence="3">The sequence shown here is derived from an EMBL/GenBank/DDBJ whole genome shotgun (WGS) entry which is preliminary data.</text>
</comment>
<keyword evidence="1" id="KW-0597">Phosphoprotein</keyword>
<dbReference type="Proteomes" id="UP000533017">
    <property type="component" value="Unassembled WGS sequence"/>
</dbReference>
<accession>A0ABX2S6Z8</accession>
<dbReference type="SUPFAM" id="SSF52467">
    <property type="entry name" value="DHS-like NAD/FAD-binding domain"/>
    <property type="match status" value="1"/>
</dbReference>
<evidence type="ECO:0000256" key="1">
    <source>
        <dbReference type="ARBA" id="ARBA00022553"/>
    </source>
</evidence>
<sequence>MKAQLNYLRRAHANGNLIVFCGAGVASAAAKLPSWPALLDGAMDYVKANLPSKENVVRLRAARKLGSQGDLPGAFQLIQESLAESSLPLYESVHYEGYLSDVFRSPALASSDLLESLRNLNPRLIITTNYDLLLEEYVTQSGAPAPSVTWLNPSQIKSMIRIGRGVVHLHGRYDVPRSVVLSTSDYQRVVSEHDATEIATAIFHSGVLLFVGASLEGMGDPHLSKLLDSFARIKSDSDLEESPHMALLAGRPEGSVVARLRRLGVDACTYGTAYEELPTFIRSISGPDEITIRARPVRNTIETVSRAGSLGEAVGSVGEFIKSSIFRGRDVRVTYTELTENSEGDRQLESRYVFPANPTRNVFNYPLSIAAWALLEGRIIEWPRDAESLCNLGLVDHLGRLRRARELLDRDYTQASPEIQRYVDLVRVRKAMDSRTLTLKDFFQDWDSAQPRSRYAQFLSVPVPIVDSFGNREKISEYGVFNIDSNEELPLLDVRSEESLKLASAIVATCYSVGAKW</sequence>
<evidence type="ECO:0008006" key="5">
    <source>
        <dbReference type="Google" id="ProtNLM"/>
    </source>
</evidence>
<evidence type="ECO:0000313" key="4">
    <source>
        <dbReference type="Proteomes" id="UP000533017"/>
    </source>
</evidence>
<dbReference type="PANTHER" id="PTHR28623:SF2">
    <property type="entry name" value="PROTEIN FAM118A"/>
    <property type="match status" value="1"/>
</dbReference>
<dbReference type="EMBL" id="JACBZA010000001">
    <property type="protein sequence ID" value="NYH85419.1"/>
    <property type="molecule type" value="Genomic_DNA"/>
</dbReference>
<dbReference type="InterPro" id="IPR029035">
    <property type="entry name" value="DHS-like_NAD/FAD-binding_dom"/>
</dbReference>
<evidence type="ECO:0000313" key="3">
    <source>
        <dbReference type="EMBL" id="NYH85419.1"/>
    </source>
</evidence>
<dbReference type="RefSeq" id="WP_092890560.1">
    <property type="nucleotide sequence ID" value="NZ_FOOI01000029.1"/>
</dbReference>
<dbReference type="PANTHER" id="PTHR28623">
    <property type="entry name" value="PROTEIN FAM118B"/>
    <property type="match status" value="1"/>
</dbReference>
<organism evidence="3 4">
    <name type="scientific">Actinopolymorpha cephalotaxi</name>
    <dbReference type="NCBI Taxonomy" id="504797"/>
    <lineage>
        <taxon>Bacteria</taxon>
        <taxon>Bacillati</taxon>
        <taxon>Actinomycetota</taxon>
        <taxon>Actinomycetes</taxon>
        <taxon>Propionibacteriales</taxon>
        <taxon>Actinopolymorphaceae</taxon>
        <taxon>Actinopolymorpha</taxon>
    </lineage>
</organism>
<dbReference type="Pfam" id="PF13289">
    <property type="entry name" value="SIR2_2"/>
    <property type="match status" value="1"/>
</dbReference>
<keyword evidence="4" id="KW-1185">Reference proteome</keyword>
<name>A0ABX2S6Z8_9ACTN</name>
<proteinExistence type="predicted"/>
<reference evidence="3 4" key="1">
    <citation type="submission" date="2020-07" db="EMBL/GenBank/DDBJ databases">
        <title>Sequencing the genomes of 1000 actinobacteria strains.</title>
        <authorList>
            <person name="Klenk H.-P."/>
        </authorList>
    </citation>
    <scope>NUCLEOTIDE SEQUENCE [LARGE SCALE GENOMIC DNA]</scope>
    <source>
        <strain evidence="3 4">DSM 45117</strain>
    </source>
</reference>